<accession>A0A5B7DQN2</accession>
<organism evidence="1 2">
    <name type="scientific">Portunus trituberculatus</name>
    <name type="common">Swimming crab</name>
    <name type="synonym">Neptunus trituberculatus</name>
    <dbReference type="NCBI Taxonomy" id="210409"/>
    <lineage>
        <taxon>Eukaryota</taxon>
        <taxon>Metazoa</taxon>
        <taxon>Ecdysozoa</taxon>
        <taxon>Arthropoda</taxon>
        <taxon>Crustacea</taxon>
        <taxon>Multicrustacea</taxon>
        <taxon>Malacostraca</taxon>
        <taxon>Eumalacostraca</taxon>
        <taxon>Eucarida</taxon>
        <taxon>Decapoda</taxon>
        <taxon>Pleocyemata</taxon>
        <taxon>Brachyura</taxon>
        <taxon>Eubrachyura</taxon>
        <taxon>Portunoidea</taxon>
        <taxon>Portunidae</taxon>
        <taxon>Portuninae</taxon>
        <taxon>Portunus</taxon>
    </lineage>
</organism>
<name>A0A5B7DQN2_PORTR</name>
<evidence type="ECO:0000313" key="2">
    <source>
        <dbReference type="Proteomes" id="UP000324222"/>
    </source>
</evidence>
<protein>
    <submittedName>
        <fullName evidence="1">Uncharacterized protein</fullName>
    </submittedName>
</protein>
<dbReference type="Proteomes" id="UP000324222">
    <property type="component" value="Unassembled WGS sequence"/>
</dbReference>
<gene>
    <name evidence="1" type="ORF">E2C01_016599</name>
</gene>
<keyword evidence="2" id="KW-1185">Reference proteome</keyword>
<comment type="caution">
    <text evidence="1">The sequence shown here is derived from an EMBL/GenBank/DDBJ whole genome shotgun (WGS) entry which is preliminary data.</text>
</comment>
<sequence>MSATSVDTSTTNTSTLHLQIRVVASYTITFRSCTRRGDIRSSMGRVGGRGRAVAQTRSLALCSGGGGCV</sequence>
<dbReference type="EMBL" id="VSRR010001221">
    <property type="protein sequence ID" value="MPC23545.1"/>
    <property type="molecule type" value="Genomic_DNA"/>
</dbReference>
<proteinExistence type="predicted"/>
<dbReference type="AlphaFoldDB" id="A0A5B7DQN2"/>
<evidence type="ECO:0000313" key="1">
    <source>
        <dbReference type="EMBL" id="MPC23545.1"/>
    </source>
</evidence>
<reference evidence="1 2" key="1">
    <citation type="submission" date="2019-05" db="EMBL/GenBank/DDBJ databases">
        <title>Another draft genome of Portunus trituberculatus and its Hox gene families provides insights of decapod evolution.</title>
        <authorList>
            <person name="Jeong J.-H."/>
            <person name="Song I."/>
            <person name="Kim S."/>
            <person name="Choi T."/>
            <person name="Kim D."/>
            <person name="Ryu S."/>
            <person name="Kim W."/>
        </authorList>
    </citation>
    <scope>NUCLEOTIDE SEQUENCE [LARGE SCALE GENOMIC DNA]</scope>
    <source>
        <tissue evidence="1">Muscle</tissue>
    </source>
</reference>